<keyword evidence="3" id="KW-1185">Reference proteome</keyword>
<evidence type="ECO:0000256" key="1">
    <source>
        <dbReference type="SAM" id="Phobius"/>
    </source>
</evidence>
<accession>A0ABY5LML6</accession>
<proteinExistence type="predicted"/>
<feature type="transmembrane region" description="Helical" evidence="1">
    <location>
        <begin position="6"/>
        <end position="25"/>
    </location>
</feature>
<organism evidence="2 3">
    <name type="scientific">Vibrio japonicus</name>
    <dbReference type="NCBI Taxonomy" id="1824638"/>
    <lineage>
        <taxon>Bacteria</taxon>
        <taxon>Pseudomonadati</taxon>
        <taxon>Pseudomonadota</taxon>
        <taxon>Gammaproteobacteria</taxon>
        <taxon>Vibrionales</taxon>
        <taxon>Vibrionaceae</taxon>
        <taxon>Vibrio</taxon>
    </lineage>
</organism>
<protein>
    <submittedName>
        <fullName evidence="2">Uncharacterized protein</fullName>
    </submittedName>
</protein>
<keyword evidence="1" id="KW-0812">Transmembrane</keyword>
<gene>
    <name evidence="2" type="ORF">NP165_17765</name>
</gene>
<dbReference type="EMBL" id="CP102097">
    <property type="protein sequence ID" value="UUM32145.1"/>
    <property type="molecule type" value="Genomic_DNA"/>
</dbReference>
<dbReference type="Proteomes" id="UP001058602">
    <property type="component" value="Chromosome 2"/>
</dbReference>
<evidence type="ECO:0000313" key="3">
    <source>
        <dbReference type="Proteomes" id="UP001058602"/>
    </source>
</evidence>
<evidence type="ECO:0000313" key="2">
    <source>
        <dbReference type="EMBL" id="UUM32145.1"/>
    </source>
</evidence>
<keyword evidence="1" id="KW-0472">Membrane</keyword>
<feature type="transmembrane region" description="Helical" evidence="1">
    <location>
        <begin position="61"/>
        <end position="79"/>
    </location>
</feature>
<sequence>MQIENFLLAITTFFSVAQLTCVITVPDYNNRLNFHFFKCYIVTALIMLLTSFLVFHEEKVAQDVSASNLLMYLAFLLFVHKFNGYLADKIESTKDSVSR</sequence>
<dbReference type="RefSeq" id="WP_257085857.1">
    <property type="nucleotide sequence ID" value="NZ_CP102097.1"/>
</dbReference>
<name>A0ABY5LML6_9VIBR</name>
<reference evidence="2" key="1">
    <citation type="submission" date="2022-07" db="EMBL/GenBank/DDBJ databases">
        <title>Complete genome of Vibrio japonicus strain JCM 31412T and phylogenomic assessment of the Nereis clade of the genus Vibrio.</title>
        <authorList>
            <person name="Shlafstein M.D."/>
            <person name="Emsley S.A."/>
            <person name="Ushijima B."/>
            <person name="Videau P."/>
            <person name="Saw J.H."/>
        </authorList>
    </citation>
    <scope>NUCLEOTIDE SEQUENCE</scope>
    <source>
        <strain evidence="2">JCM 31412</strain>
    </source>
</reference>
<feature type="transmembrane region" description="Helical" evidence="1">
    <location>
        <begin position="37"/>
        <end position="55"/>
    </location>
</feature>
<keyword evidence="1" id="KW-1133">Transmembrane helix</keyword>